<feature type="transmembrane region" description="Helical" evidence="1">
    <location>
        <begin position="198"/>
        <end position="217"/>
    </location>
</feature>
<feature type="transmembrane region" description="Helical" evidence="1">
    <location>
        <begin position="337"/>
        <end position="360"/>
    </location>
</feature>
<dbReference type="Proteomes" id="UP001652625">
    <property type="component" value="Chromosome 11"/>
</dbReference>
<accession>A0ABM4CYZ7</accession>
<keyword evidence="2" id="KW-1185">Reference proteome</keyword>
<dbReference type="GeneID" id="101238777"/>
<dbReference type="RefSeq" id="XP_065667119.1">
    <property type="nucleotide sequence ID" value="XM_065811047.1"/>
</dbReference>
<feature type="transmembrane region" description="Helical" evidence="1">
    <location>
        <begin position="399"/>
        <end position="418"/>
    </location>
</feature>
<organism evidence="2 3">
    <name type="scientific">Hydra vulgaris</name>
    <name type="common">Hydra</name>
    <name type="synonym">Hydra attenuata</name>
    <dbReference type="NCBI Taxonomy" id="6087"/>
    <lineage>
        <taxon>Eukaryota</taxon>
        <taxon>Metazoa</taxon>
        <taxon>Cnidaria</taxon>
        <taxon>Hydrozoa</taxon>
        <taxon>Hydroidolina</taxon>
        <taxon>Anthoathecata</taxon>
        <taxon>Aplanulata</taxon>
        <taxon>Hydridae</taxon>
        <taxon>Hydra</taxon>
    </lineage>
</organism>
<feature type="transmembrane region" description="Helical" evidence="1">
    <location>
        <begin position="306"/>
        <end position="325"/>
    </location>
</feature>
<keyword evidence="1" id="KW-0812">Transmembrane</keyword>
<sequence length="439" mass="51129">MSMLHHDLNALPVKDQVNNTNEKKQWPYLLWIYLKSLGLYHNGPFVTVRRCSKCKGIGHEDFTSSGSFKMYHCEVCESFLWDHDGHINFITDEIIGAKRLNHRGSFLLSNIWLLLIVTSILTLIVIDFINFKRSSSDIVELFSSICLKVLLTIPTFIAVVCNFFTTFHEFAPGVWASAISPVFIVQRLRWINMRKTRMAGYGLFFGSIFFIAIQCSRVTQDLYAYDWNFNYFTPMEYFTIVVGIFNFGGISYLAYLLRKSFEKEVRLVCKFATFYISNVDLCRLRLAATFDTFHVFREFTSGWMSMNVVFAIISTLLEIHVWIVATEKMPLYRYERLVFLFSCFILPILVIGNVSVDYLWNRLVRQISRMRNSHQEQNWDKLMQFLNEQKPGNRPWQSVMAFILSIIAVFSAIQFRLLNSKAINNATSFQGINVTEVFG</sequence>
<protein>
    <submittedName>
        <fullName evidence="3">Uncharacterized protein LOC101238777 isoform X2</fullName>
    </submittedName>
</protein>
<keyword evidence="1" id="KW-1133">Transmembrane helix</keyword>
<evidence type="ECO:0000313" key="2">
    <source>
        <dbReference type="Proteomes" id="UP001652625"/>
    </source>
</evidence>
<name>A0ABM4CYZ7_HYDVU</name>
<reference evidence="3" key="1">
    <citation type="submission" date="2025-08" db="UniProtKB">
        <authorList>
            <consortium name="RefSeq"/>
        </authorList>
    </citation>
    <scope>IDENTIFICATION</scope>
</reference>
<proteinExistence type="predicted"/>
<feature type="transmembrane region" description="Helical" evidence="1">
    <location>
        <begin position="237"/>
        <end position="257"/>
    </location>
</feature>
<keyword evidence="1" id="KW-0472">Membrane</keyword>
<gene>
    <name evidence="3" type="primary">LOC101238777</name>
</gene>
<evidence type="ECO:0000313" key="3">
    <source>
        <dbReference type="RefSeq" id="XP_065667119.1"/>
    </source>
</evidence>
<evidence type="ECO:0000256" key="1">
    <source>
        <dbReference type="SAM" id="Phobius"/>
    </source>
</evidence>
<feature type="transmembrane region" description="Helical" evidence="1">
    <location>
        <begin position="111"/>
        <end position="129"/>
    </location>
</feature>
<feature type="transmembrane region" description="Helical" evidence="1">
    <location>
        <begin position="141"/>
        <end position="164"/>
    </location>
</feature>